<evidence type="ECO:0000313" key="12">
    <source>
        <dbReference type="Proteomes" id="UP000309488"/>
    </source>
</evidence>
<feature type="transmembrane region" description="Helical" evidence="9">
    <location>
        <begin position="248"/>
        <end position="267"/>
    </location>
</feature>
<comment type="subcellular location">
    <subcellularLocation>
        <location evidence="1">Cell membrane</location>
        <topology evidence="1">Multi-pass membrane protein</topology>
    </subcellularLocation>
</comment>
<feature type="transmembrane region" description="Helical" evidence="9">
    <location>
        <begin position="203"/>
        <end position="236"/>
    </location>
</feature>
<dbReference type="PANTHER" id="PTHR33908:SF11">
    <property type="entry name" value="MEMBRANE PROTEIN"/>
    <property type="match status" value="1"/>
</dbReference>
<feature type="compositionally biased region" description="Low complexity" evidence="8">
    <location>
        <begin position="570"/>
        <end position="584"/>
    </location>
</feature>
<keyword evidence="4 11" id="KW-0808">Transferase</keyword>
<dbReference type="Pfam" id="PF13231">
    <property type="entry name" value="PMT_2"/>
    <property type="match status" value="1"/>
</dbReference>
<gene>
    <name evidence="11" type="ORF">FA048_10180</name>
</gene>
<evidence type="ECO:0000256" key="7">
    <source>
        <dbReference type="ARBA" id="ARBA00023136"/>
    </source>
</evidence>
<dbReference type="GO" id="GO:0005886">
    <property type="term" value="C:plasma membrane"/>
    <property type="evidence" value="ECO:0007669"/>
    <property type="project" value="UniProtKB-SubCell"/>
</dbReference>
<feature type="transmembrane region" description="Helical" evidence="9">
    <location>
        <begin position="60"/>
        <end position="84"/>
    </location>
</feature>
<evidence type="ECO:0000256" key="2">
    <source>
        <dbReference type="ARBA" id="ARBA00022475"/>
    </source>
</evidence>
<keyword evidence="5 9" id="KW-0812">Transmembrane</keyword>
<evidence type="ECO:0000256" key="4">
    <source>
        <dbReference type="ARBA" id="ARBA00022679"/>
    </source>
</evidence>
<evidence type="ECO:0000256" key="5">
    <source>
        <dbReference type="ARBA" id="ARBA00022692"/>
    </source>
</evidence>
<feature type="transmembrane region" description="Helical" evidence="9">
    <location>
        <begin position="154"/>
        <end position="177"/>
    </location>
</feature>
<feature type="domain" description="Glycosyltransferase RgtA/B/C/D-like" evidence="10">
    <location>
        <begin position="105"/>
        <end position="265"/>
    </location>
</feature>
<comment type="caution">
    <text evidence="11">The sequence shown here is derived from an EMBL/GenBank/DDBJ whole genome shotgun (WGS) entry which is preliminary data.</text>
</comment>
<sequence length="584" mass="66067">MSQRKIRADNLNPNAISLLSAYQQFCKRSMDYKRPYQNIEIFPEPRTGIFSQGVSQRQRLVLLVSLIALLQLLLHLGAIGQYGFHQDELLYISLSKRLALGYSETPPFIALIGKLSSMLLGESLIAYRLIPAICAGAIVHLTGMLCIRLGGGFFATAIACLSVALSSAFLATGALFIPQVFDELFWLLAAYLLVCWWQRPRDIYLYLLGAVIGIGLLVKYTLIIYLLGLLLGFLIYPRSRSVFKRPALYNGALIALLIFLPHLYWQFQNGFPALHHYRELGHTQLVYLTRTDFLIQQLVVNGTGILVWLPGLYYCLTSPKLRHYRFLGIAFIFVMVVLLLLNGKAYYGFGAFPAVFALGAVVLESAIGKRTVFRSGLISLLIIPNLLLAVIVLPYLSIEKAAKVFQWTYANLDLHFPLKWEDQKIHNVNQNYADMIGWDELAHKASQLYQSFPSTQQRDVLIFADNYGEAGAMDYYRSSYPLPPVVSFSSSFALWAPQKINQNTIIYISARPLPQMLSEGTRKYGEIQNPYSRVKGMSIYLLGNNDRFSIWYSRHKSKSRPNRNYYADRQAAAKSSQKPASKLE</sequence>
<name>A0A4U1CTV4_9SPHI</name>
<keyword evidence="2" id="KW-1003">Cell membrane</keyword>
<keyword evidence="12" id="KW-1185">Reference proteome</keyword>
<dbReference type="Proteomes" id="UP000309488">
    <property type="component" value="Unassembled WGS sequence"/>
</dbReference>
<dbReference type="InterPro" id="IPR050297">
    <property type="entry name" value="LipidA_mod_glycosyltrf_83"/>
</dbReference>
<organism evidence="11 12">
    <name type="scientific">Pedobacter polaris</name>
    <dbReference type="NCBI Taxonomy" id="2571273"/>
    <lineage>
        <taxon>Bacteria</taxon>
        <taxon>Pseudomonadati</taxon>
        <taxon>Bacteroidota</taxon>
        <taxon>Sphingobacteriia</taxon>
        <taxon>Sphingobacteriales</taxon>
        <taxon>Sphingobacteriaceae</taxon>
        <taxon>Pedobacter</taxon>
    </lineage>
</organism>
<dbReference type="EMBL" id="SWBR01000002">
    <property type="protein sequence ID" value="TKC10540.1"/>
    <property type="molecule type" value="Genomic_DNA"/>
</dbReference>
<protein>
    <submittedName>
        <fullName evidence="11">Glycosyltransferase family 39 protein</fullName>
    </submittedName>
</protein>
<dbReference type="RefSeq" id="WP_205943468.1">
    <property type="nucleotide sequence ID" value="NZ_SWBR01000002.1"/>
</dbReference>
<keyword evidence="6 9" id="KW-1133">Transmembrane helix</keyword>
<evidence type="ECO:0000256" key="3">
    <source>
        <dbReference type="ARBA" id="ARBA00022676"/>
    </source>
</evidence>
<dbReference type="PANTHER" id="PTHR33908">
    <property type="entry name" value="MANNOSYLTRANSFERASE YKCB-RELATED"/>
    <property type="match status" value="1"/>
</dbReference>
<evidence type="ECO:0000256" key="6">
    <source>
        <dbReference type="ARBA" id="ARBA00022989"/>
    </source>
</evidence>
<feature type="region of interest" description="Disordered" evidence="8">
    <location>
        <begin position="559"/>
        <end position="584"/>
    </location>
</feature>
<accession>A0A4U1CTV4</accession>
<dbReference type="AlphaFoldDB" id="A0A4U1CTV4"/>
<evidence type="ECO:0000256" key="9">
    <source>
        <dbReference type="SAM" id="Phobius"/>
    </source>
</evidence>
<reference evidence="11 12" key="1">
    <citation type="submission" date="2019-04" db="EMBL/GenBank/DDBJ databases">
        <title>Pedobacter sp. RP-3-22 sp. nov., isolated from Arctic soil.</title>
        <authorList>
            <person name="Dahal R.H."/>
            <person name="Kim D.-U."/>
        </authorList>
    </citation>
    <scope>NUCLEOTIDE SEQUENCE [LARGE SCALE GENOMIC DNA]</scope>
    <source>
        <strain evidence="11 12">RP-3-22</strain>
    </source>
</reference>
<evidence type="ECO:0000256" key="8">
    <source>
        <dbReference type="SAM" id="MobiDB-lite"/>
    </source>
</evidence>
<proteinExistence type="predicted"/>
<feature type="transmembrane region" description="Helical" evidence="9">
    <location>
        <begin position="375"/>
        <end position="396"/>
    </location>
</feature>
<keyword evidence="3" id="KW-0328">Glycosyltransferase</keyword>
<feature type="transmembrane region" description="Helical" evidence="9">
    <location>
        <begin position="125"/>
        <end position="147"/>
    </location>
</feature>
<feature type="transmembrane region" description="Helical" evidence="9">
    <location>
        <begin position="346"/>
        <end position="363"/>
    </location>
</feature>
<evidence type="ECO:0000256" key="1">
    <source>
        <dbReference type="ARBA" id="ARBA00004651"/>
    </source>
</evidence>
<evidence type="ECO:0000313" key="11">
    <source>
        <dbReference type="EMBL" id="TKC10540.1"/>
    </source>
</evidence>
<dbReference type="GO" id="GO:0009103">
    <property type="term" value="P:lipopolysaccharide biosynthetic process"/>
    <property type="evidence" value="ECO:0007669"/>
    <property type="project" value="UniProtKB-ARBA"/>
</dbReference>
<keyword evidence="7 9" id="KW-0472">Membrane</keyword>
<feature type="transmembrane region" description="Helical" evidence="9">
    <location>
        <begin position="323"/>
        <end position="340"/>
    </location>
</feature>
<evidence type="ECO:0000259" key="10">
    <source>
        <dbReference type="Pfam" id="PF13231"/>
    </source>
</evidence>
<feature type="transmembrane region" description="Helical" evidence="9">
    <location>
        <begin position="294"/>
        <end position="316"/>
    </location>
</feature>
<dbReference type="InterPro" id="IPR038731">
    <property type="entry name" value="RgtA/B/C-like"/>
</dbReference>
<dbReference type="GO" id="GO:0016763">
    <property type="term" value="F:pentosyltransferase activity"/>
    <property type="evidence" value="ECO:0007669"/>
    <property type="project" value="TreeGrafter"/>
</dbReference>